<keyword evidence="2" id="KW-1185">Reference proteome</keyword>
<dbReference type="AlphaFoldDB" id="K3WZ80"/>
<accession>K3WZ80</accession>
<evidence type="ECO:0000313" key="1">
    <source>
        <dbReference type="EnsemblProtists" id="PYU1_T010279"/>
    </source>
</evidence>
<dbReference type="Proteomes" id="UP000019132">
    <property type="component" value="Unassembled WGS sequence"/>
</dbReference>
<organism evidence="1 2">
    <name type="scientific">Globisporangium ultimum (strain ATCC 200006 / CBS 805.95 / DAOM BR144)</name>
    <name type="common">Pythium ultimum</name>
    <dbReference type="NCBI Taxonomy" id="431595"/>
    <lineage>
        <taxon>Eukaryota</taxon>
        <taxon>Sar</taxon>
        <taxon>Stramenopiles</taxon>
        <taxon>Oomycota</taxon>
        <taxon>Peronosporomycetes</taxon>
        <taxon>Pythiales</taxon>
        <taxon>Pythiaceae</taxon>
        <taxon>Globisporangium</taxon>
    </lineage>
</organism>
<reference evidence="1" key="3">
    <citation type="submission" date="2015-02" db="UniProtKB">
        <authorList>
            <consortium name="EnsemblProtists"/>
        </authorList>
    </citation>
    <scope>IDENTIFICATION</scope>
    <source>
        <strain evidence="1">DAOM BR144</strain>
    </source>
</reference>
<name>K3WZ80_GLOUD</name>
<dbReference type="EnsemblProtists" id="PYU1_T010279">
    <property type="protein sequence ID" value="PYU1_T010279"/>
    <property type="gene ID" value="PYU1_G010259"/>
</dbReference>
<dbReference type="EMBL" id="GL376602">
    <property type="status" value="NOT_ANNOTATED_CDS"/>
    <property type="molecule type" value="Genomic_DNA"/>
</dbReference>
<dbReference type="eggNOG" id="ENOG502RNNA">
    <property type="taxonomic scope" value="Eukaryota"/>
</dbReference>
<protein>
    <submittedName>
        <fullName evidence="1">Uncharacterized protein</fullName>
    </submittedName>
</protein>
<dbReference type="HOGENOM" id="CLU_2313606_0_0_1"/>
<evidence type="ECO:0000313" key="2">
    <source>
        <dbReference type="Proteomes" id="UP000019132"/>
    </source>
</evidence>
<sequence length="100" mass="11541">MEQLMHATHLRSPSMCLNVTRFEKNVEILSDGAGFALLHEDVPTKKELHISKEQELSFNRLLKFLAMHEPTGYEKDEAHKRAVVQYLALRSMLDECKSTK</sequence>
<proteinExistence type="predicted"/>
<dbReference type="VEuPathDB" id="FungiDB:PYU1_G010259"/>
<reference evidence="2" key="1">
    <citation type="journal article" date="2010" name="Genome Biol.">
        <title>Genome sequence of the necrotrophic plant pathogen Pythium ultimum reveals original pathogenicity mechanisms and effector repertoire.</title>
        <authorList>
            <person name="Levesque C.A."/>
            <person name="Brouwer H."/>
            <person name="Cano L."/>
            <person name="Hamilton J.P."/>
            <person name="Holt C."/>
            <person name="Huitema E."/>
            <person name="Raffaele S."/>
            <person name="Robideau G.P."/>
            <person name="Thines M."/>
            <person name="Win J."/>
            <person name="Zerillo M.M."/>
            <person name="Beakes G.W."/>
            <person name="Boore J.L."/>
            <person name="Busam D."/>
            <person name="Dumas B."/>
            <person name="Ferriera S."/>
            <person name="Fuerstenberg S.I."/>
            <person name="Gachon C.M."/>
            <person name="Gaulin E."/>
            <person name="Govers F."/>
            <person name="Grenville-Briggs L."/>
            <person name="Horner N."/>
            <person name="Hostetler J."/>
            <person name="Jiang R.H."/>
            <person name="Johnson J."/>
            <person name="Krajaejun T."/>
            <person name="Lin H."/>
            <person name="Meijer H.J."/>
            <person name="Moore B."/>
            <person name="Morris P."/>
            <person name="Phuntmart V."/>
            <person name="Puiu D."/>
            <person name="Shetty J."/>
            <person name="Stajich J.E."/>
            <person name="Tripathy S."/>
            <person name="Wawra S."/>
            <person name="van West P."/>
            <person name="Whitty B.R."/>
            <person name="Coutinho P.M."/>
            <person name="Henrissat B."/>
            <person name="Martin F."/>
            <person name="Thomas P.D."/>
            <person name="Tyler B.M."/>
            <person name="De Vries R.P."/>
            <person name="Kamoun S."/>
            <person name="Yandell M."/>
            <person name="Tisserat N."/>
            <person name="Buell C.R."/>
        </authorList>
    </citation>
    <scope>NUCLEOTIDE SEQUENCE</scope>
    <source>
        <strain evidence="2">DAOM:BR144</strain>
    </source>
</reference>
<reference evidence="2" key="2">
    <citation type="submission" date="2010-04" db="EMBL/GenBank/DDBJ databases">
        <authorList>
            <person name="Buell R."/>
            <person name="Hamilton J."/>
            <person name="Hostetler J."/>
        </authorList>
    </citation>
    <scope>NUCLEOTIDE SEQUENCE [LARGE SCALE GENOMIC DNA]</scope>
    <source>
        <strain evidence="2">DAOM:BR144</strain>
    </source>
</reference>
<dbReference type="InParanoid" id="K3WZ80"/>